<protein>
    <submittedName>
        <fullName evidence="1">Uncharacterized protein</fullName>
    </submittedName>
</protein>
<comment type="caution">
    <text evidence="1">The sequence shown here is derived from an EMBL/GenBank/DDBJ whole genome shotgun (WGS) entry which is preliminary data.</text>
</comment>
<name>A0A8H7VN80_9FUNG</name>
<proteinExistence type="predicted"/>
<keyword evidence="2" id="KW-1185">Reference proteome</keyword>
<dbReference type="Proteomes" id="UP000613177">
    <property type="component" value="Unassembled WGS sequence"/>
</dbReference>
<reference evidence="1" key="1">
    <citation type="submission" date="2021-01" db="EMBL/GenBank/DDBJ databases">
        <title>Metabolic potential, ecology and presence of endohyphal bacteria is reflected in genomic diversity of Mucoromycotina.</title>
        <authorList>
            <person name="Muszewska A."/>
            <person name="Okrasinska A."/>
            <person name="Steczkiewicz K."/>
            <person name="Drgas O."/>
            <person name="Orlowska M."/>
            <person name="Perlinska-Lenart U."/>
            <person name="Aleksandrzak-Piekarczyk T."/>
            <person name="Szatraj K."/>
            <person name="Zielenkiewicz U."/>
            <person name="Pilsyk S."/>
            <person name="Malc E."/>
            <person name="Mieczkowski P."/>
            <person name="Kruszewska J.S."/>
            <person name="Biernat P."/>
            <person name="Pawlowska J."/>
        </authorList>
    </citation>
    <scope>NUCLEOTIDE SEQUENCE</scope>
    <source>
        <strain evidence="1">WA0000018081</strain>
    </source>
</reference>
<evidence type="ECO:0000313" key="1">
    <source>
        <dbReference type="EMBL" id="KAG2228816.1"/>
    </source>
</evidence>
<gene>
    <name evidence="1" type="ORF">INT48_006020</name>
</gene>
<evidence type="ECO:0000313" key="2">
    <source>
        <dbReference type="Proteomes" id="UP000613177"/>
    </source>
</evidence>
<organism evidence="1 2">
    <name type="scientific">Thamnidium elegans</name>
    <dbReference type="NCBI Taxonomy" id="101142"/>
    <lineage>
        <taxon>Eukaryota</taxon>
        <taxon>Fungi</taxon>
        <taxon>Fungi incertae sedis</taxon>
        <taxon>Mucoromycota</taxon>
        <taxon>Mucoromycotina</taxon>
        <taxon>Mucoromycetes</taxon>
        <taxon>Mucorales</taxon>
        <taxon>Mucorineae</taxon>
        <taxon>Mucoraceae</taxon>
        <taxon>Thamnidium</taxon>
    </lineage>
</organism>
<accession>A0A8H7VN80</accession>
<dbReference type="AlphaFoldDB" id="A0A8H7VN80"/>
<sequence length="179" mass="20353">MFSDQYLNACSENSLIVKYWGTVFETFFPHTKDIFIQWGDTISPGCKSKPLNFRLDLRIIVNYGEKVDLCNGEFARKTLTAESKFYYDKEKAVLAAKCFLNKVITSCITIPSNVIPTIKIPIIQIMGLCCHVYTLSIIDKGLYLLQNLTSFSYPRTHIEVRKGGIIKMIDSLSMIEVST</sequence>
<dbReference type="EMBL" id="JAEPRE010000353">
    <property type="protein sequence ID" value="KAG2228816.1"/>
    <property type="molecule type" value="Genomic_DNA"/>
</dbReference>